<name>A0A9P6BVW2_9AGAR</name>
<protein>
    <recommendedName>
        <fullName evidence="1">NADH:flavin oxidoreductase/NADH oxidase N-terminal domain-containing protein</fullName>
    </recommendedName>
</protein>
<gene>
    <name evidence="2" type="ORF">P691DRAFT_684764</name>
</gene>
<feature type="domain" description="NADH:flavin oxidoreductase/NADH oxidase N-terminal" evidence="1">
    <location>
        <begin position="11"/>
        <end position="87"/>
    </location>
</feature>
<organism evidence="2 3">
    <name type="scientific">Macrolepiota fuliginosa MF-IS2</name>
    <dbReference type="NCBI Taxonomy" id="1400762"/>
    <lineage>
        <taxon>Eukaryota</taxon>
        <taxon>Fungi</taxon>
        <taxon>Dikarya</taxon>
        <taxon>Basidiomycota</taxon>
        <taxon>Agaricomycotina</taxon>
        <taxon>Agaricomycetes</taxon>
        <taxon>Agaricomycetidae</taxon>
        <taxon>Agaricales</taxon>
        <taxon>Agaricineae</taxon>
        <taxon>Agaricaceae</taxon>
        <taxon>Macrolepiota</taxon>
    </lineage>
</organism>
<dbReference type="InterPro" id="IPR045247">
    <property type="entry name" value="Oye-like"/>
</dbReference>
<evidence type="ECO:0000313" key="2">
    <source>
        <dbReference type="EMBL" id="KAF9441187.1"/>
    </source>
</evidence>
<accession>A0A9P6BVW2</accession>
<dbReference type="PANTHER" id="PTHR22893:SF91">
    <property type="entry name" value="NADPH DEHYDROGENASE 2-RELATED"/>
    <property type="match status" value="1"/>
</dbReference>
<dbReference type="Gene3D" id="3.20.20.70">
    <property type="entry name" value="Aldolase class I"/>
    <property type="match status" value="1"/>
</dbReference>
<dbReference type="Proteomes" id="UP000807342">
    <property type="component" value="Unassembled WGS sequence"/>
</dbReference>
<reference evidence="2" key="1">
    <citation type="submission" date="2020-11" db="EMBL/GenBank/DDBJ databases">
        <authorList>
            <consortium name="DOE Joint Genome Institute"/>
            <person name="Ahrendt S."/>
            <person name="Riley R."/>
            <person name="Andreopoulos W."/>
            <person name="Labutti K."/>
            <person name="Pangilinan J."/>
            <person name="Ruiz-Duenas F.J."/>
            <person name="Barrasa J.M."/>
            <person name="Sanchez-Garcia M."/>
            <person name="Camarero S."/>
            <person name="Miyauchi S."/>
            <person name="Serrano A."/>
            <person name="Linde D."/>
            <person name="Babiker R."/>
            <person name="Drula E."/>
            <person name="Ayuso-Fernandez I."/>
            <person name="Pacheco R."/>
            <person name="Padilla G."/>
            <person name="Ferreira P."/>
            <person name="Barriuso J."/>
            <person name="Kellner H."/>
            <person name="Castanera R."/>
            <person name="Alfaro M."/>
            <person name="Ramirez L."/>
            <person name="Pisabarro A.G."/>
            <person name="Kuo A."/>
            <person name="Tritt A."/>
            <person name="Lipzen A."/>
            <person name="He G."/>
            <person name="Yan M."/>
            <person name="Ng V."/>
            <person name="Cullen D."/>
            <person name="Martin F."/>
            <person name="Rosso M.-N."/>
            <person name="Henrissat B."/>
            <person name="Hibbett D."/>
            <person name="Martinez A.T."/>
            <person name="Grigoriev I.V."/>
        </authorList>
    </citation>
    <scope>NUCLEOTIDE SEQUENCE</scope>
    <source>
        <strain evidence="2">MF-IS2</strain>
    </source>
</reference>
<dbReference type="SUPFAM" id="SSF51395">
    <property type="entry name" value="FMN-linked oxidoreductases"/>
    <property type="match status" value="1"/>
</dbReference>
<keyword evidence="3" id="KW-1185">Reference proteome</keyword>
<sequence length="98" mass="10784">TPPTMTTNTPNLFDPYDLGKLALQHRVVMSPLTRYRSTRLIHVTINALVNTYYAQRSTAPSTLIISEATIIAAKAGGYVTVPGIYMDLRTNTSLERGT</sequence>
<dbReference type="InterPro" id="IPR013785">
    <property type="entry name" value="Aldolase_TIM"/>
</dbReference>
<dbReference type="InterPro" id="IPR001155">
    <property type="entry name" value="OxRdtase_FMN_N"/>
</dbReference>
<dbReference type="AlphaFoldDB" id="A0A9P6BVW2"/>
<evidence type="ECO:0000259" key="1">
    <source>
        <dbReference type="Pfam" id="PF00724"/>
    </source>
</evidence>
<dbReference type="PANTHER" id="PTHR22893">
    <property type="entry name" value="NADH OXIDOREDUCTASE-RELATED"/>
    <property type="match status" value="1"/>
</dbReference>
<feature type="non-terminal residue" evidence="2">
    <location>
        <position position="1"/>
    </location>
</feature>
<proteinExistence type="predicted"/>
<dbReference type="GO" id="GO:0016491">
    <property type="term" value="F:oxidoreductase activity"/>
    <property type="evidence" value="ECO:0007669"/>
    <property type="project" value="InterPro"/>
</dbReference>
<dbReference type="GO" id="GO:0010181">
    <property type="term" value="F:FMN binding"/>
    <property type="evidence" value="ECO:0007669"/>
    <property type="project" value="InterPro"/>
</dbReference>
<dbReference type="OrthoDB" id="276546at2759"/>
<comment type="caution">
    <text evidence="2">The sequence shown here is derived from an EMBL/GenBank/DDBJ whole genome shotgun (WGS) entry which is preliminary data.</text>
</comment>
<dbReference type="EMBL" id="MU152021">
    <property type="protein sequence ID" value="KAF9441187.1"/>
    <property type="molecule type" value="Genomic_DNA"/>
</dbReference>
<dbReference type="Pfam" id="PF00724">
    <property type="entry name" value="Oxidored_FMN"/>
    <property type="match status" value="1"/>
</dbReference>
<evidence type="ECO:0000313" key="3">
    <source>
        <dbReference type="Proteomes" id="UP000807342"/>
    </source>
</evidence>